<organism evidence="2 3">
    <name type="scientific">Tenacibaculum caenipelagi</name>
    <dbReference type="NCBI Taxonomy" id="1325435"/>
    <lineage>
        <taxon>Bacteria</taxon>
        <taxon>Pseudomonadati</taxon>
        <taxon>Bacteroidota</taxon>
        <taxon>Flavobacteriia</taxon>
        <taxon>Flavobacteriales</taxon>
        <taxon>Flavobacteriaceae</taxon>
        <taxon>Tenacibaculum</taxon>
    </lineage>
</organism>
<evidence type="ECO:0000313" key="3">
    <source>
        <dbReference type="Proteomes" id="UP000295390"/>
    </source>
</evidence>
<gene>
    <name evidence="2" type="ORF">DFQ07_1051</name>
</gene>
<name>A0A4R6TFR6_9FLAO</name>
<evidence type="ECO:0000256" key="1">
    <source>
        <dbReference type="SAM" id="Phobius"/>
    </source>
</evidence>
<keyword evidence="1" id="KW-0812">Transmembrane</keyword>
<sequence>MKSLRKIIALFIFIFITGIIVTVISINTTLNDKTSTEVVKAKDSVYLIKAAKKAI</sequence>
<dbReference type="EMBL" id="SNYH01000002">
    <property type="protein sequence ID" value="TDQ28673.1"/>
    <property type="molecule type" value="Genomic_DNA"/>
</dbReference>
<dbReference type="RefSeq" id="WP_166627721.1">
    <property type="nucleotide sequence ID" value="NZ_SNYH01000002.1"/>
</dbReference>
<reference evidence="2 3" key="1">
    <citation type="submission" date="2019-03" db="EMBL/GenBank/DDBJ databases">
        <title>Genomic Encyclopedia of Type Strains, Phase III (KMG-III): the genomes of soil and plant-associated and newly described type strains.</title>
        <authorList>
            <person name="Whitman W."/>
        </authorList>
    </citation>
    <scope>NUCLEOTIDE SEQUENCE [LARGE SCALE GENOMIC DNA]</scope>
    <source>
        <strain evidence="2 3">CECT 8283</strain>
    </source>
</reference>
<evidence type="ECO:0000313" key="2">
    <source>
        <dbReference type="EMBL" id="TDQ28673.1"/>
    </source>
</evidence>
<dbReference type="Proteomes" id="UP000295390">
    <property type="component" value="Unassembled WGS sequence"/>
</dbReference>
<keyword evidence="1" id="KW-1133">Transmembrane helix</keyword>
<proteinExistence type="predicted"/>
<accession>A0A4R6TFR6</accession>
<dbReference type="AlphaFoldDB" id="A0A4R6TFR6"/>
<comment type="caution">
    <text evidence="2">The sequence shown here is derived from an EMBL/GenBank/DDBJ whole genome shotgun (WGS) entry which is preliminary data.</text>
</comment>
<keyword evidence="3" id="KW-1185">Reference proteome</keyword>
<feature type="transmembrane region" description="Helical" evidence="1">
    <location>
        <begin position="7"/>
        <end position="26"/>
    </location>
</feature>
<keyword evidence="1" id="KW-0472">Membrane</keyword>
<protein>
    <submittedName>
        <fullName evidence="2">Uncharacterized protein</fullName>
    </submittedName>
</protein>